<reference evidence="4" key="2">
    <citation type="submission" date="2021-02" db="EMBL/GenBank/DDBJ databases">
        <authorList>
            <person name="Kimball J.A."/>
            <person name="Haas M.W."/>
            <person name="Macchietto M."/>
            <person name="Kono T."/>
            <person name="Duquette J."/>
            <person name="Shao M."/>
        </authorList>
    </citation>
    <scope>NUCLEOTIDE SEQUENCE</scope>
    <source>
        <tissue evidence="4">Fresh leaf tissue</tissue>
    </source>
</reference>
<feature type="region of interest" description="Disordered" evidence="1">
    <location>
        <begin position="351"/>
        <end position="372"/>
    </location>
</feature>
<evidence type="ECO:0000259" key="3">
    <source>
        <dbReference type="Pfam" id="PF23548"/>
    </source>
</evidence>
<gene>
    <name evidence="4" type="ORF">GUJ93_ZPchr0458g22311</name>
</gene>
<evidence type="ECO:0000259" key="2">
    <source>
        <dbReference type="Pfam" id="PF23547"/>
    </source>
</evidence>
<name>A0A8J5RCZ5_ZIZPA</name>
<feature type="compositionally biased region" description="Basic and acidic residues" evidence="1">
    <location>
        <begin position="190"/>
        <end position="199"/>
    </location>
</feature>
<sequence length="644" mass="70168">MATPSGILEVRCAGCGETLEVERGLTEFACPDCGTPQALPPELMPPRPRRAIPLPGRGAPSAVSAAPSRVPCGGCGAILSVPHGPGHFACPICRTEIAPSLAAVVSVVAPPAAIPIMSSQPEKPSEMLNGSSIQPTLAGQVHKSIISEHTHGQHHKHSFREESFSSFRVDARRQIPEVERLQNEPVNPSADREESHTEPLDVTIARPGKKKSIPAASPKSYREGKAQEEHTNQVIHASRGQGMPTNSEGGFSDDMITMHNKQKTGQMVVPSVIELEQINPLHKVCDEQQAGEIFSDGVHGEQVQVDFACKAIQSKKERTKYMKGNQKTRGKGAMDYLTELPCRRRSKRLAKGPPDIIDITPIHKVDPSPKQNLSEAPQIERTIADTDHISPTQHQCPQSVSNTLDNIDVTTPSAFLNHNMPQVERNPQYYSQMYSPENRWAQANPSSNSCYEHEIPKQCFDGIVQLDSSNEEVHSNLLEDQNQDMDGQLSQEACVGNNHLEPAQFKSHTKNLAGYGRQNKNGFICSSDNAKHHGDLSSGIGTWHQINLAASCSRPALPVLAATPLPTISSPSSFEKLSLNQSSPTPTTPHYQSLPLYSQDAHNGDMLSASVRKTSKKRRGRAPAVLMEPREEADRPVLTPNGTE</sequence>
<dbReference type="InterPro" id="IPR057024">
    <property type="entry name" value="Znr_FGT1_1"/>
</dbReference>
<protein>
    <submittedName>
        <fullName evidence="4">Uncharacterized protein</fullName>
    </submittedName>
</protein>
<feature type="region of interest" description="Disordered" evidence="1">
    <location>
        <begin position="175"/>
        <end position="245"/>
    </location>
</feature>
<feature type="region of interest" description="Disordered" evidence="1">
    <location>
        <begin position="573"/>
        <end position="644"/>
    </location>
</feature>
<feature type="compositionally biased region" description="Basic and acidic residues" evidence="1">
    <location>
        <begin position="220"/>
        <end position="231"/>
    </location>
</feature>
<feature type="domain" description="FORGETTER1 second zinc ribbon" evidence="3">
    <location>
        <begin position="69"/>
        <end position="98"/>
    </location>
</feature>
<dbReference type="Pfam" id="PF23547">
    <property type="entry name" value="Zn_ribbon_FGT1_1"/>
    <property type="match status" value="1"/>
</dbReference>
<evidence type="ECO:0000313" key="5">
    <source>
        <dbReference type="Proteomes" id="UP000729402"/>
    </source>
</evidence>
<proteinExistence type="predicted"/>
<dbReference type="InterPro" id="IPR057025">
    <property type="entry name" value="Znr_FGT1_2"/>
</dbReference>
<keyword evidence="5" id="KW-1185">Reference proteome</keyword>
<organism evidence="4 5">
    <name type="scientific">Zizania palustris</name>
    <name type="common">Northern wild rice</name>
    <dbReference type="NCBI Taxonomy" id="103762"/>
    <lineage>
        <taxon>Eukaryota</taxon>
        <taxon>Viridiplantae</taxon>
        <taxon>Streptophyta</taxon>
        <taxon>Embryophyta</taxon>
        <taxon>Tracheophyta</taxon>
        <taxon>Spermatophyta</taxon>
        <taxon>Magnoliopsida</taxon>
        <taxon>Liliopsida</taxon>
        <taxon>Poales</taxon>
        <taxon>Poaceae</taxon>
        <taxon>BOP clade</taxon>
        <taxon>Oryzoideae</taxon>
        <taxon>Oryzeae</taxon>
        <taxon>Zizaniinae</taxon>
        <taxon>Zizania</taxon>
    </lineage>
</organism>
<evidence type="ECO:0000256" key="1">
    <source>
        <dbReference type="SAM" id="MobiDB-lite"/>
    </source>
</evidence>
<reference evidence="4" key="1">
    <citation type="journal article" date="2021" name="bioRxiv">
        <title>Whole Genome Assembly and Annotation of Northern Wild Rice, Zizania palustris L., Supports a Whole Genome Duplication in the Zizania Genus.</title>
        <authorList>
            <person name="Haas M."/>
            <person name="Kono T."/>
            <person name="Macchietto M."/>
            <person name="Millas R."/>
            <person name="McGilp L."/>
            <person name="Shao M."/>
            <person name="Duquette J."/>
            <person name="Hirsch C.N."/>
            <person name="Kimball J."/>
        </authorList>
    </citation>
    <scope>NUCLEOTIDE SEQUENCE</scope>
    <source>
        <tissue evidence="4">Fresh leaf tissue</tissue>
    </source>
</reference>
<accession>A0A8J5RCZ5</accession>
<dbReference type="Pfam" id="PF23548">
    <property type="entry name" value="Zn_ribbon_FGT1_2"/>
    <property type="match status" value="1"/>
</dbReference>
<comment type="caution">
    <text evidence="4">The sequence shown here is derived from an EMBL/GenBank/DDBJ whole genome shotgun (WGS) entry which is preliminary data.</text>
</comment>
<feature type="domain" description="FORGETTER1 first zinc ribbon" evidence="2">
    <location>
        <begin position="8"/>
        <end position="42"/>
    </location>
</feature>
<dbReference type="Proteomes" id="UP000729402">
    <property type="component" value="Unassembled WGS sequence"/>
</dbReference>
<feature type="compositionally biased region" description="Polar residues" evidence="1">
    <location>
        <begin position="573"/>
        <end position="591"/>
    </location>
</feature>
<dbReference type="AlphaFoldDB" id="A0A8J5RCZ5"/>
<evidence type="ECO:0000313" key="4">
    <source>
        <dbReference type="EMBL" id="KAG8043439.1"/>
    </source>
</evidence>
<dbReference type="OrthoDB" id="678544at2759"/>
<dbReference type="EMBL" id="JAAALK010000953">
    <property type="protein sequence ID" value="KAG8043439.1"/>
    <property type="molecule type" value="Genomic_DNA"/>
</dbReference>